<accession>A0AAW2YSB9</accession>
<evidence type="ECO:0008006" key="9">
    <source>
        <dbReference type="Google" id="ProtNLM"/>
    </source>
</evidence>
<dbReference type="Gene3D" id="4.10.1000.10">
    <property type="entry name" value="Zinc finger, CCCH-type"/>
    <property type="match status" value="1"/>
</dbReference>
<feature type="domain" description="RING-type" evidence="5">
    <location>
        <begin position="118"/>
        <end position="158"/>
    </location>
</feature>
<feature type="domain" description="C3H1-type" evidence="6">
    <location>
        <begin position="47"/>
        <end position="75"/>
    </location>
</feature>
<evidence type="ECO:0000259" key="6">
    <source>
        <dbReference type="PROSITE" id="PS50103"/>
    </source>
</evidence>
<dbReference type="SMART" id="SM00356">
    <property type="entry name" value="ZnF_C3H1"/>
    <property type="match status" value="1"/>
</dbReference>
<dbReference type="InterPro" id="IPR017907">
    <property type="entry name" value="Znf_RING_CS"/>
</dbReference>
<evidence type="ECO:0000313" key="7">
    <source>
        <dbReference type="EMBL" id="KAL0479836.1"/>
    </source>
</evidence>
<dbReference type="CDD" id="cd16539">
    <property type="entry name" value="RING-HC_RNF113A_B"/>
    <property type="match status" value="1"/>
</dbReference>
<dbReference type="SUPFAM" id="SSF57850">
    <property type="entry name" value="RING/U-box"/>
    <property type="match status" value="1"/>
</dbReference>
<dbReference type="SUPFAM" id="SSF90229">
    <property type="entry name" value="CCCH zinc finger"/>
    <property type="match status" value="1"/>
</dbReference>
<dbReference type="InterPro" id="IPR013083">
    <property type="entry name" value="Znf_RING/FYVE/PHD"/>
</dbReference>
<protein>
    <recommendedName>
        <fullName evidence="9">RING-type E3 ubiquitin transferase</fullName>
    </recommendedName>
</protein>
<dbReference type="EMBL" id="JAOPGA020000603">
    <property type="protein sequence ID" value="KAL0479836.1"/>
    <property type="molecule type" value="Genomic_DNA"/>
</dbReference>
<dbReference type="PROSITE" id="PS50103">
    <property type="entry name" value="ZF_C3H1"/>
    <property type="match status" value="1"/>
</dbReference>
<reference evidence="7 8" key="1">
    <citation type="submission" date="2024-03" db="EMBL/GenBank/DDBJ databases">
        <title>The Acrasis kona genome and developmental transcriptomes reveal deep origins of eukaryotic multicellular pathways.</title>
        <authorList>
            <person name="Sheikh S."/>
            <person name="Fu C.-J."/>
            <person name="Brown M.W."/>
            <person name="Baldauf S.L."/>
        </authorList>
    </citation>
    <scope>NUCLEOTIDE SEQUENCE [LARGE SCALE GENOMIC DNA]</scope>
    <source>
        <strain evidence="7 8">ATCC MYA-3509</strain>
    </source>
</reference>
<dbReference type="Gene3D" id="3.30.40.10">
    <property type="entry name" value="Zinc/RING finger domain, C3HC4 (zinc finger)"/>
    <property type="match status" value="1"/>
</dbReference>
<evidence type="ECO:0000313" key="8">
    <source>
        <dbReference type="Proteomes" id="UP001431209"/>
    </source>
</evidence>
<gene>
    <name evidence="7" type="ORF">AKO1_007463</name>
</gene>
<keyword evidence="2 4" id="KW-0863">Zinc-finger</keyword>
<feature type="zinc finger region" description="C3H1-type" evidence="4">
    <location>
        <begin position="47"/>
        <end position="75"/>
    </location>
</feature>
<keyword evidence="8" id="KW-1185">Reference proteome</keyword>
<evidence type="ECO:0000256" key="4">
    <source>
        <dbReference type="PROSITE-ProRule" id="PRU00723"/>
    </source>
</evidence>
<keyword evidence="3 4" id="KW-0862">Zinc</keyword>
<dbReference type="GO" id="GO:0034247">
    <property type="term" value="P:snoRNA splicing"/>
    <property type="evidence" value="ECO:0007669"/>
    <property type="project" value="TreeGrafter"/>
</dbReference>
<dbReference type="FunFam" id="3.30.40.10:FF:000045">
    <property type="entry name" value="RING finger protein 113A"/>
    <property type="match status" value="1"/>
</dbReference>
<comment type="caution">
    <text evidence="7">The sequence shown here is derived from an EMBL/GenBank/DDBJ whole genome shotgun (WGS) entry which is preliminary data.</text>
</comment>
<dbReference type="PROSITE" id="PS00518">
    <property type="entry name" value="ZF_RING_1"/>
    <property type="match status" value="1"/>
</dbReference>
<sequence>MGTEKTDLIFSTNQYDAPERKNQYSNKITGKGPIRSSASIRVTARMDYQPDVCKDYMETGFCGYGDNCKFAHIREDYKAGWQIEKEWEEEQKKKKRQGGYIEDDPEPEEPDDGLPFACFICREPFKNPVVTICKHYFCESCALKHYNGGKQQKCFNCSEPTNGIFNTAREIIAKMKRIEEKAKKSKEDPTVEDIQRDVVRQQNKDRTYQAGWAIV</sequence>
<dbReference type="SMART" id="SM00184">
    <property type="entry name" value="RING"/>
    <property type="match status" value="1"/>
</dbReference>
<dbReference type="AlphaFoldDB" id="A0AAW2YSB9"/>
<evidence type="ECO:0000256" key="1">
    <source>
        <dbReference type="ARBA" id="ARBA00022723"/>
    </source>
</evidence>
<evidence type="ECO:0000259" key="5">
    <source>
        <dbReference type="PROSITE" id="PS50089"/>
    </source>
</evidence>
<dbReference type="PANTHER" id="PTHR12930">
    <property type="entry name" value="ZINC FINGER PROTEIN 183"/>
    <property type="match status" value="1"/>
</dbReference>
<dbReference type="InterPro" id="IPR036855">
    <property type="entry name" value="Znf_CCCH_sf"/>
</dbReference>
<evidence type="ECO:0000256" key="3">
    <source>
        <dbReference type="ARBA" id="ARBA00022833"/>
    </source>
</evidence>
<keyword evidence="1 4" id="KW-0479">Metal-binding</keyword>
<evidence type="ECO:0000256" key="2">
    <source>
        <dbReference type="ARBA" id="ARBA00022771"/>
    </source>
</evidence>
<dbReference type="Proteomes" id="UP001431209">
    <property type="component" value="Unassembled WGS sequence"/>
</dbReference>
<name>A0AAW2YSB9_9EUKA</name>
<dbReference type="GO" id="GO:0005684">
    <property type="term" value="C:U2-type spliceosomal complex"/>
    <property type="evidence" value="ECO:0007669"/>
    <property type="project" value="TreeGrafter"/>
</dbReference>
<dbReference type="GO" id="GO:0008270">
    <property type="term" value="F:zinc ion binding"/>
    <property type="evidence" value="ECO:0007669"/>
    <property type="project" value="UniProtKB-KW"/>
</dbReference>
<dbReference type="InterPro" id="IPR001841">
    <property type="entry name" value="Znf_RING"/>
</dbReference>
<dbReference type="PROSITE" id="PS50089">
    <property type="entry name" value="ZF_RING_2"/>
    <property type="match status" value="1"/>
</dbReference>
<organism evidence="7 8">
    <name type="scientific">Acrasis kona</name>
    <dbReference type="NCBI Taxonomy" id="1008807"/>
    <lineage>
        <taxon>Eukaryota</taxon>
        <taxon>Discoba</taxon>
        <taxon>Heterolobosea</taxon>
        <taxon>Tetramitia</taxon>
        <taxon>Eutetramitia</taxon>
        <taxon>Acrasidae</taxon>
        <taxon>Acrasis</taxon>
    </lineage>
</organism>
<dbReference type="InterPro" id="IPR039971">
    <property type="entry name" value="CWC24-like"/>
</dbReference>
<dbReference type="PANTHER" id="PTHR12930:SF0">
    <property type="entry name" value="RING FINGER PROTEIN 113B"/>
    <property type="match status" value="1"/>
</dbReference>
<dbReference type="InterPro" id="IPR000571">
    <property type="entry name" value="Znf_CCCH"/>
</dbReference>
<proteinExistence type="predicted"/>
<dbReference type="Pfam" id="PF00642">
    <property type="entry name" value="zf-CCCH"/>
    <property type="match status" value="1"/>
</dbReference>
<dbReference type="Pfam" id="PF13920">
    <property type="entry name" value="zf-C3HC4_3"/>
    <property type="match status" value="1"/>
</dbReference>